<keyword evidence="2" id="KW-0479">Metal-binding</keyword>
<evidence type="ECO:0000259" key="5">
    <source>
        <dbReference type="Pfam" id="PF01397"/>
    </source>
</evidence>
<keyword evidence="3" id="KW-0460">Magnesium</keyword>
<dbReference type="PANTHER" id="PTHR31225:SF0">
    <property type="entry name" value="S-(+)-LINALOOL SYNTHASE, CHLOROPLASTIC"/>
    <property type="match status" value="1"/>
</dbReference>
<reference evidence="7" key="2">
    <citation type="journal article" date="2024" name="Plant">
        <title>Genomic evolution and insights into agronomic trait innovations of Sesamum species.</title>
        <authorList>
            <person name="Miao H."/>
            <person name="Wang L."/>
            <person name="Qu L."/>
            <person name="Liu H."/>
            <person name="Sun Y."/>
            <person name="Le M."/>
            <person name="Wang Q."/>
            <person name="Wei S."/>
            <person name="Zheng Y."/>
            <person name="Lin W."/>
            <person name="Duan Y."/>
            <person name="Cao H."/>
            <person name="Xiong S."/>
            <person name="Wang X."/>
            <person name="Wei L."/>
            <person name="Li C."/>
            <person name="Ma Q."/>
            <person name="Ju M."/>
            <person name="Zhao R."/>
            <person name="Li G."/>
            <person name="Mu C."/>
            <person name="Tian Q."/>
            <person name="Mei H."/>
            <person name="Zhang T."/>
            <person name="Gao T."/>
            <person name="Zhang H."/>
        </authorList>
    </citation>
    <scope>NUCLEOTIDE SEQUENCE</scope>
    <source>
        <strain evidence="7">KEN1</strain>
    </source>
</reference>
<evidence type="ECO:0000256" key="1">
    <source>
        <dbReference type="ARBA" id="ARBA00001946"/>
    </source>
</evidence>
<sequence length="612" mass="69650">MPRSPRTQSNISISSFHCFSIFFEFPVGETISIMASCGGLSSNPFLPRPGFANIRNTYQPVRLTIRSKSSARKHKRHANAIAGGITPTTIPGCPPQDHFPEKFAMEYEQKIEEIRQVLESKGEDDPSESLVLVDAIQRVGLSSYYEQEIETILRKRYVASCSCIHGYYSLHDVSLFFRLLRQHGHYISPDVFNNFKGKDGRFRRNLRQDIRGLMELYEAAQLSFQEEDILDEAASFSSQALREYCLADVDDDLCRMISGKLKYPYHKTIAKLTRKDFLQGLEGIKGWRKTLRELALMDLAKGQSVYQGELAQVSKWWNELGLAKEIKLARNQLLKWYTWSMSILIDDLSLSLQRVALTKSIAFVYLIDDIFDVVGTLDELTIFTEAVNKWDYAAIDTLPDYMKMCYRALLDTTNGIGREIYKSHGYDPIDSLKTSWGSLCNAYLMEAKWFASGDLPTTAKYLENGKVTTGAYVVLVHLFFLSGLGSGGGIRLTDVSQLVSSVATILRLWDDLGSAKDEHQDGRDGSYMECYRNDHRGLSMAQARDHVIDTIASEWKSLNKECFCLNHFSTSYFRRAALNAARIVPLMYGYDEKQQLPVLEEHVKFILFNQTN</sequence>
<dbReference type="Gene3D" id="1.50.10.130">
    <property type="entry name" value="Terpene synthase, N-terminal domain"/>
    <property type="match status" value="1"/>
</dbReference>
<dbReference type="AlphaFoldDB" id="A0AAW2WS09"/>
<dbReference type="GO" id="GO:0010333">
    <property type="term" value="F:terpene synthase activity"/>
    <property type="evidence" value="ECO:0007669"/>
    <property type="project" value="InterPro"/>
</dbReference>
<dbReference type="PANTHER" id="PTHR31225">
    <property type="entry name" value="OS04G0344100 PROTEIN-RELATED"/>
    <property type="match status" value="1"/>
</dbReference>
<evidence type="ECO:0000256" key="2">
    <source>
        <dbReference type="ARBA" id="ARBA00022723"/>
    </source>
</evidence>
<dbReference type="SUPFAM" id="SSF48576">
    <property type="entry name" value="Terpenoid synthases"/>
    <property type="match status" value="1"/>
</dbReference>
<dbReference type="EMBL" id="JACGWN010000007">
    <property type="protein sequence ID" value="KAL0442875.1"/>
    <property type="molecule type" value="Genomic_DNA"/>
</dbReference>
<accession>A0AAW2WS09</accession>
<dbReference type="InterPro" id="IPR008930">
    <property type="entry name" value="Terpenoid_cyclase/PrenylTrfase"/>
</dbReference>
<dbReference type="InterPro" id="IPR036965">
    <property type="entry name" value="Terpene_synth_N_sf"/>
</dbReference>
<dbReference type="InterPro" id="IPR008949">
    <property type="entry name" value="Isoprenoid_synthase_dom_sf"/>
</dbReference>
<comment type="caution">
    <text evidence="7">The sequence shown here is derived from an EMBL/GenBank/DDBJ whole genome shotgun (WGS) entry which is preliminary data.</text>
</comment>
<name>A0AAW2WS09_9LAMI</name>
<dbReference type="SFLD" id="SFLDG01019">
    <property type="entry name" value="Terpene_Cyclase_Like_1_C_Termi"/>
    <property type="match status" value="1"/>
</dbReference>
<dbReference type="InterPro" id="IPR034741">
    <property type="entry name" value="Terpene_cyclase-like_1_C"/>
</dbReference>
<feature type="domain" description="Terpene synthase metal-binding" evidence="6">
    <location>
        <begin position="318"/>
        <end position="556"/>
    </location>
</feature>
<dbReference type="SUPFAM" id="SSF48239">
    <property type="entry name" value="Terpenoid cyclases/Protein prenyltransferases"/>
    <property type="match status" value="1"/>
</dbReference>
<evidence type="ECO:0000259" key="6">
    <source>
        <dbReference type="Pfam" id="PF03936"/>
    </source>
</evidence>
<evidence type="ECO:0000256" key="4">
    <source>
        <dbReference type="ARBA" id="ARBA00023239"/>
    </source>
</evidence>
<dbReference type="InterPro" id="IPR005630">
    <property type="entry name" value="Terpene_synthase_metal-bd"/>
</dbReference>
<evidence type="ECO:0000256" key="3">
    <source>
        <dbReference type="ARBA" id="ARBA00022842"/>
    </source>
</evidence>
<gene>
    <name evidence="7" type="ORF">Slati_2010200</name>
</gene>
<dbReference type="GO" id="GO:0016114">
    <property type="term" value="P:terpenoid biosynthetic process"/>
    <property type="evidence" value="ECO:0007669"/>
    <property type="project" value="InterPro"/>
</dbReference>
<evidence type="ECO:0000313" key="7">
    <source>
        <dbReference type="EMBL" id="KAL0442875.1"/>
    </source>
</evidence>
<dbReference type="Pfam" id="PF01397">
    <property type="entry name" value="Terpene_synth"/>
    <property type="match status" value="1"/>
</dbReference>
<comment type="cofactor">
    <cofactor evidence="1">
        <name>Mg(2+)</name>
        <dbReference type="ChEBI" id="CHEBI:18420"/>
    </cofactor>
</comment>
<proteinExistence type="predicted"/>
<dbReference type="Pfam" id="PF03936">
    <property type="entry name" value="Terpene_synth_C"/>
    <property type="match status" value="1"/>
</dbReference>
<protein>
    <submittedName>
        <fullName evidence="7">Tricyclene synthase Oc15, chloroplastic</fullName>
    </submittedName>
</protein>
<dbReference type="InterPro" id="IPR001906">
    <property type="entry name" value="Terpene_synth_N"/>
</dbReference>
<keyword evidence="4" id="KW-0456">Lyase</keyword>
<dbReference type="GO" id="GO:0000287">
    <property type="term" value="F:magnesium ion binding"/>
    <property type="evidence" value="ECO:0007669"/>
    <property type="project" value="InterPro"/>
</dbReference>
<organism evidence="7">
    <name type="scientific">Sesamum latifolium</name>
    <dbReference type="NCBI Taxonomy" id="2727402"/>
    <lineage>
        <taxon>Eukaryota</taxon>
        <taxon>Viridiplantae</taxon>
        <taxon>Streptophyta</taxon>
        <taxon>Embryophyta</taxon>
        <taxon>Tracheophyta</taxon>
        <taxon>Spermatophyta</taxon>
        <taxon>Magnoliopsida</taxon>
        <taxon>eudicotyledons</taxon>
        <taxon>Gunneridae</taxon>
        <taxon>Pentapetalae</taxon>
        <taxon>asterids</taxon>
        <taxon>lamiids</taxon>
        <taxon>Lamiales</taxon>
        <taxon>Pedaliaceae</taxon>
        <taxon>Sesamum</taxon>
    </lineage>
</organism>
<dbReference type="InterPro" id="IPR050148">
    <property type="entry name" value="Terpene_synthase-like"/>
</dbReference>
<dbReference type="SFLD" id="SFLDS00005">
    <property type="entry name" value="Isoprenoid_Synthase_Type_I"/>
    <property type="match status" value="1"/>
</dbReference>
<reference evidence="7" key="1">
    <citation type="submission" date="2020-06" db="EMBL/GenBank/DDBJ databases">
        <authorList>
            <person name="Li T."/>
            <person name="Hu X."/>
            <person name="Zhang T."/>
            <person name="Song X."/>
            <person name="Zhang H."/>
            <person name="Dai N."/>
            <person name="Sheng W."/>
            <person name="Hou X."/>
            <person name="Wei L."/>
        </authorList>
    </citation>
    <scope>NUCLEOTIDE SEQUENCE</scope>
    <source>
        <strain evidence="7">KEN1</strain>
        <tissue evidence="7">Leaf</tissue>
    </source>
</reference>
<feature type="domain" description="Terpene synthase N-terminal" evidence="5">
    <location>
        <begin position="101"/>
        <end position="249"/>
    </location>
</feature>
<dbReference type="Gene3D" id="1.10.600.10">
    <property type="entry name" value="Farnesyl Diphosphate Synthase"/>
    <property type="match status" value="1"/>
</dbReference>